<feature type="compositionally biased region" description="Polar residues" evidence="5">
    <location>
        <begin position="420"/>
        <end position="431"/>
    </location>
</feature>
<feature type="domain" description="Sulfatase N-terminal" evidence="6">
    <location>
        <begin position="3"/>
        <end position="273"/>
    </location>
</feature>
<dbReference type="OrthoDB" id="9762324at2"/>
<dbReference type="Gene3D" id="3.40.720.10">
    <property type="entry name" value="Alkaline Phosphatase, subunit A"/>
    <property type="match status" value="1"/>
</dbReference>
<dbReference type="PROSITE" id="PS00523">
    <property type="entry name" value="SULFATASE_1"/>
    <property type="match status" value="1"/>
</dbReference>
<dbReference type="GO" id="GO:0046872">
    <property type="term" value="F:metal ion binding"/>
    <property type="evidence" value="ECO:0007669"/>
    <property type="project" value="UniProtKB-KW"/>
</dbReference>
<dbReference type="InterPro" id="IPR024607">
    <property type="entry name" value="Sulfatase_CS"/>
</dbReference>
<feature type="region of interest" description="Disordered" evidence="5">
    <location>
        <begin position="398"/>
        <end position="431"/>
    </location>
</feature>
<keyword evidence="4" id="KW-0106">Calcium</keyword>
<keyword evidence="2" id="KW-0479">Metal-binding</keyword>
<keyword evidence="3" id="KW-0378">Hydrolase</keyword>
<dbReference type="RefSeq" id="WP_133231426.1">
    <property type="nucleotide sequence ID" value="NZ_SMRT01000010.1"/>
</dbReference>
<dbReference type="Pfam" id="PF00884">
    <property type="entry name" value="Sulfatase"/>
    <property type="match status" value="1"/>
</dbReference>
<evidence type="ECO:0000259" key="6">
    <source>
        <dbReference type="Pfam" id="PF00884"/>
    </source>
</evidence>
<organism evidence="7 8">
    <name type="scientific">Paenibacillus piri</name>
    <dbReference type="NCBI Taxonomy" id="2547395"/>
    <lineage>
        <taxon>Bacteria</taxon>
        <taxon>Bacillati</taxon>
        <taxon>Bacillota</taxon>
        <taxon>Bacilli</taxon>
        <taxon>Bacillales</taxon>
        <taxon>Paenibacillaceae</taxon>
        <taxon>Paenibacillus</taxon>
    </lineage>
</organism>
<dbReference type="PANTHER" id="PTHR42693:SF53">
    <property type="entry name" value="ENDO-4-O-SULFATASE"/>
    <property type="match status" value="1"/>
</dbReference>
<accession>A0A4V2ZT46</accession>
<protein>
    <submittedName>
        <fullName evidence="7">Sulfatase</fullName>
    </submittedName>
</protein>
<dbReference type="AlphaFoldDB" id="A0A4V2ZT46"/>
<dbReference type="EMBL" id="SMRT01000010">
    <property type="protein sequence ID" value="TDF95424.1"/>
    <property type="molecule type" value="Genomic_DNA"/>
</dbReference>
<evidence type="ECO:0000256" key="2">
    <source>
        <dbReference type="ARBA" id="ARBA00022723"/>
    </source>
</evidence>
<evidence type="ECO:0000256" key="3">
    <source>
        <dbReference type="ARBA" id="ARBA00022801"/>
    </source>
</evidence>
<dbReference type="CDD" id="cd16027">
    <property type="entry name" value="SGSH"/>
    <property type="match status" value="1"/>
</dbReference>
<name>A0A4V2ZT46_9BACL</name>
<comment type="similarity">
    <text evidence="1">Belongs to the sulfatase family.</text>
</comment>
<evidence type="ECO:0000256" key="4">
    <source>
        <dbReference type="ARBA" id="ARBA00022837"/>
    </source>
</evidence>
<evidence type="ECO:0000313" key="7">
    <source>
        <dbReference type="EMBL" id="TDF95424.1"/>
    </source>
</evidence>
<evidence type="ECO:0000313" key="8">
    <source>
        <dbReference type="Proteomes" id="UP000295636"/>
    </source>
</evidence>
<sequence length="431" mass="48140">MNIIYMHSHDTGRYIQPYGYQVPTPNLMRLARESILFRHAYCAAPTCSPSRAALLTGMSPHSCGMLGLTHRGFVLHDYDRHLSAYLRSQGFETVLCGVQHEAPQIKMLGYERVLADSSDHSGDLARAGLAAQYIKSRDTSRPLFLAFGMFHTHRPFLPATPDTDPDFLQPPAPLADIGTNREDMAGYVTSASVMDDCVGVILDALAEAGMQHNTLVVYTTDHGPAFPGMKCTLYDAGIGVSLMMHYPEGQFRRGATDALVSQLDLFPTVCDLLRLPKPDWLQGESLLPLLSGEADSVRDCIFAEVNFHASYEPMRCIRTDRYKYIRRFDSYDGYLLANMDDGPAKAFLAGHGAFEQSRESELLFDLYVDPHEQNNLAFTPEQRDRVEQLSGRLRQWMESTSDPLLTGPLEKPADARINKRTSLSPSDSDYE</sequence>
<dbReference type="Proteomes" id="UP000295636">
    <property type="component" value="Unassembled WGS sequence"/>
</dbReference>
<comment type="caution">
    <text evidence="7">The sequence shown here is derived from an EMBL/GenBank/DDBJ whole genome shotgun (WGS) entry which is preliminary data.</text>
</comment>
<gene>
    <name evidence="7" type="ORF">E1757_20135</name>
</gene>
<dbReference type="InterPro" id="IPR017850">
    <property type="entry name" value="Alkaline_phosphatase_core_sf"/>
</dbReference>
<proteinExistence type="inferred from homology"/>
<evidence type="ECO:0000256" key="5">
    <source>
        <dbReference type="SAM" id="MobiDB-lite"/>
    </source>
</evidence>
<keyword evidence="8" id="KW-1185">Reference proteome</keyword>
<evidence type="ECO:0000256" key="1">
    <source>
        <dbReference type="ARBA" id="ARBA00008779"/>
    </source>
</evidence>
<reference evidence="7 8" key="1">
    <citation type="submission" date="2019-03" db="EMBL/GenBank/DDBJ databases">
        <title>This is whole genome sequence of Paenibacillus sp MS74 strain.</title>
        <authorList>
            <person name="Trinh H.N."/>
        </authorList>
    </citation>
    <scope>NUCLEOTIDE SEQUENCE [LARGE SCALE GENOMIC DNA]</scope>
    <source>
        <strain evidence="7 8">MS74</strain>
    </source>
</reference>
<dbReference type="InterPro" id="IPR000917">
    <property type="entry name" value="Sulfatase_N"/>
</dbReference>
<dbReference type="InterPro" id="IPR050738">
    <property type="entry name" value="Sulfatase"/>
</dbReference>
<dbReference type="PANTHER" id="PTHR42693">
    <property type="entry name" value="ARYLSULFATASE FAMILY MEMBER"/>
    <property type="match status" value="1"/>
</dbReference>
<dbReference type="GO" id="GO:0004065">
    <property type="term" value="F:arylsulfatase activity"/>
    <property type="evidence" value="ECO:0007669"/>
    <property type="project" value="TreeGrafter"/>
</dbReference>
<dbReference type="SUPFAM" id="SSF53649">
    <property type="entry name" value="Alkaline phosphatase-like"/>
    <property type="match status" value="1"/>
</dbReference>